<proteinExistence type="inferred from homology"/>
<dbReference type="InterPro" id="IPR007554">
    <property type="entry name" value="Glycerophosphate_synth"/>
</dbReference>
<dbReference type="SUPFAM" id="SSF53756">
    <property type="entry name" value="UDP-Glycosyltransferase/glycogen phosphorylase"/>
    <property type="match status" value="1"/>
</dbReference>
<name>A0A398AX26_9BACI</name>
<dbReference type="InterPro" id="IPR051612">
    <property type="entry name" value="Teichoic_Acid_Biosynth"/>
</dbReference>
<dbReference type="AlphaFoldDB" id="A0A398AX26"/>
<dbReference type="Gene3D" id="3.40.50.12580">
    <property type="match status" value="1"/>
</dbReference>
<dbReference type="PANTHER" id="PTHR37316:SF1">
    <property type="entry name" value="TEICHOIC ACID GLYCEROL-PHOSPHATE PRIMASE"/>
    <property type="match status" value="1"/>
</dbReference>
<dbReference type="InterPro" id="IPR043148">
    <property type="entry name" value="TagF_C"/>
</dbReference>
<keyword evidence="5" id="KW-0777">Teichoic acid biosynthesis</keyword>
<comment type="caution">
    <text evidence="8">The sequence shown here is derived from an EMBL/GenBank/DDBJ whole genome shotgun (WGS) entry which is preliminary data.</text>
</comment>
<organism evidence="8 9">
    <name type="scientific">Mesobacillus zeae</name>
    <dbReference type="NCBI Taxonomy" id="1917180"/>
    <lineage>
        <taxon>Bacteria</taxon>
        <taxon>Bacillati</taxon>
        <taxon>Bacillota</taxon>
        <taxon>Bacilli</taxon>
        <taxon>Bacillales</taxon>
        <taxon>Bacillaceae</taxon>
        <taxon>Mesobacillus</taxon>
    </lineage>
</organism>
<dbReference type="GO" id="GO:0047355">
    <property type="term" value="F:CDP-glycerol glycerophosphotransferase activity"/>
    <property type="evidence" value="ECO:0007669"/>
    <property type="project" value="InterPro"/>
</dbReference>
<evidence type="ECO:0000256" key="6">
    <source>
        <dbReference type="ARBA" id="ARBA00023136"/>
    </source>
</evidence>
<feature type="transmembrane region" description="Helical" evidence="7">
    <location>
        <begin position="7"/>
        <end position="24"/>
    </location>
</feature>
<comment type="similarity">
    <text evidence="2">Belongs to the CDP-glycerol glycerophosphotransferase family.</text>
</comment>
<keyword evidence="3" id="KW-1003">Cell membrane</keyword>
<gene>
    <name evidence="8" type="ORF">D1970_19885</name>
</gene>
<evidence type="ECO:0000256" key="7">
    <source>
        <dbReference type="SAM" id="Phobius"/>
    </source>
</evidence>
<dbReference type="Proteomes" id="UP000265816">
    <property type="component" value="Unassembled WGS sequence"/>
</dbReference>
<accession>A0A398AX26</accession>
<evidence type="ECO:0000313" key="9">
    <source>
        <dbReference type="Proteomes" id="UP000265816"/>
    </source>
</evidence>
<protein>
    <submittedName>
        <fullName evidence="8">CDP-glycerol glycerophosphotransferase family protein</fullName>
    </submittedName>
</protein>
<evidence type="ECO:0000313" key="8">
    <source>
        <dbReference type="EMBL" id="RID82145.1"/>
    </source>
</evidence>
<evidence type="ECO:0000256" key="3">
    <source>
        <dbReference type="ARBA" id="ARBA00022475"/>
    </source>
</evidence>
<keyword evidence="7" id="KW-1133">Transmembrane helix</keyword>
<evidence type="ECO:0000256" key="2">
    <source>
        <dbReference type="ARBA" id="ARBA00010488"/>
    </source>
</evidence>
<dbReference type="InterPro" id="IPR043149">
    <property type="entry name" value="TagF_N"/>
</dbReference>
<dbReference type="Pfam" id="PF04464">
    <property type="entry name" value="Glyphos_transf"/>
    <property type="match status" value="1"/>
</dbReference>
<dbReference type="OrthoDB" id="9811865at2"/>
<dbReference type="EMBL" id="QWVT01000041">
    <property type="protein sequence ID" value="RID82145.1"/>
    <property type="molecule type" value="Genomic_DNA"/>
</dbReference>
<comment type="subcellular location">
    <subcellularLocation>
        <location evidence="1">Cell membrane</location>
        <topology evidence="1">Peripheral membrane protein</topology>
    </subcellularLocation>
</comment>
<keyword evidence="9" id="KW-1185">Reference proteome</keyword>
<dbReference type="GO" id="GO:0005886">
    <property type="term" value="C:plasma membrane"/>
    <property type="evidence" value="ECO:0007669"/>
    <property type="project" value="UniProtKB-SubCell"/>
</dbReference>
<evidence type="ECO:0000256" key="4">
    <source>
        <dbReference type="ARBA" id="ARBA00022679"/>
    </source>
</evidence>
<dbReference type="Gene3D" id="3.40.50.11820">
    <property type="match status" value="1"/>
</dbReference>
<keyword evidence="7" id="KW-0812">Transmembrane</keyword>
<evidence type="ECO:0000256" key="5">
    <source>
        <dbReference type="ARBA" id="ARBA00022944"/>
    </source>
</evidence>
<evidence type="ECO:0000256" key="1">
    <source>
        <dbReference type="ARBA" id="ARBA00004202"/>
    </source>
</evidence>
<reference evidence="8 9" key="1">
    <citation type="submission" date="2018-08" db="EMBL/GenBank/DDBJ databases">
        <title>Bacillus jemisoniae sp. nov., Bacillus chryseoplanitiae sp. nov., Bacillus resnikiae sp. nov., and Bacillus frankliniae sp. nov., isolated from Viking spacecraft and associated surfaces.</title>
        <authorList>
            <person name="Seuylemezian A."/>
            <person name="Vaishampayan P."/>
        </authorList>
    </citation>
    <scope>NUCLEOTIDE SEQUENCE [LARGE SCALE GENOMIC DNA]</scope>
    <source>
        <strain evidence="8 9">JJ-247</strain>
    </source>
</reference>
<dbReference type="RefSeq" id="WP_119114603.1">
    <property type="nucleotide sequence ID" value="NZ_CBCSEO010000028.1"/>
</dbReference>
<sequence>MAREIAVFLYLRVFSTIFFFSRFFPVQKKVVFVVSFIENNKYVYKELRRQDKSCRTVFLANKRVLPYFSKYEEASTLLFEISHITSFIRSVYHLATAKVVFIDNYYGFLAAANFKKEVQCIQLWHANGAIKKFGLEDESIVFRSSGAKRRFCKVYERFDKVVVGSEKMANIFKKAFNVSEDKILRTGIPRTDLFFNEKRRKKSIRKLYRLYPFLAGKRVILYAPTYRDDQLSSYELRVNLDLMKRELGSDYIFLLKLHPAIKREAFIASGLEDFAYDFSGYPNINDLLFITDILITDYSSLPFEFSLLKKPMVFFPYDLKDYNQKRGLWEDYTDLVPGPIAFSTEQIADTIKNGRFSEEVVEQFNQNWNSYSRGNSSKNVITYIKDHLD</sequence>
<keyword evidence="6 7" id="KW-0472">Membrane</keyword>
<keyword evidence="4 8" id="KW-0808">Transferase</keyword>
<dbReference type="GO" id="GO:0019350">
    <property type="term" value="P:teichoic acid biosynthetic process"/>
    <property type="evidence" value="ECO:0007669"/>
    <property type="project" value="UniProtKB-KW"/>
</dbReference>
<dbReference type="PANTHER" id="PTHR37316">
    <property type="entry name" value="TEICHOIC ACID GLYCEROL-PHOSPHATE PRIMASE"/>
    <property type="match status" value="1"/>
</dbReference>